<dbReference type="AlphaFoldDB" id="D2VKT9"/>
<organism evidence="4">
    <name type="scientific">Naegleria gruberi</name>
    <name type="common">Amoeba</name>
    <dbReference type="NCBI Taxonomy" id="5762"/>
    <lineage>
        <taxon>Eukaryota</taxon>
        <taxon>Discoba</taxon>
        <taxon>Heterolobosea</taxon>
        <taxon>Tetramitia</taxon>
        <taxon>Eutetramitia</taxon>
        <taxon>Vahlkampfiidae</taxon>
        <taxon>Naegleria</taxon>
    </lineage>
</organism>
<dbReference type="VEuPathDB" id="AmoebaDB:NAEGRDRAFT_50389"/>
<name>D2VKT9_NAEGR</name>
<dbReference type="KEGG" id="ngr:NAEGRDRAFT_50389"/>
<accession>D2VKT9</accession>
<keyword evidence="1" id="KW-0175">Coiled coil</keyword>
<feature type="domain" description="WH2" evidence="2">
    <location>
        <begin position="164"/>
        <end position="181"/>
    </location>
</feature>
<proteinExistence type="predicted"/>
<dbReference type="PROSITE" id="PS51082">
    <property type="entry name" value="WH2"/>
    <property type="match status" value="1"/>
</dbReference>
<evidence type="ECO:0000313" key="3">
    <source>
        <dbReference type="EMBL" id="EFC42428.1"/>
    </source>
</evidence>
<evidence type="ECO:0000313" key="4">
    <source>
        <dbReference type="Proteomes" id="UP000006671"/>
    </source>
</evidence>
<dbReference type="RefSeq" id="XP_002675172.1">
    <property type="nucleotide sequence ID" value="XM_002675126.1"/>
</dbReference>
<dbReference type="InterPro" id="IPR003124">
    <property type="entry name" value="WH2_dom"/>
</dbReference>
<evidence type="ECO:0000256" key="1">
    <source>
        <dbReference type="SAM" id="Coils"/>
    </source>
</evidence>
<dbReference type="InParanoid" id="D2VKT9"/>
<dbReference type="Proteomes" id="UP000006671">
    <property type="component" value="Unassembled WGS sequence"/>
</dbReference>
<keyword evidence="4" id="KW-1185">Reference proteome</keyword>
<dbReference type="GO" id="GO:0003779">
    <property type="term" value="F:actin binding"/>
    <property type="evidence" value="ECO:0007669"/>
    <property type="project" value="InterPro"/>
</dbReference>
<gene>
    <name evidence="3" type="ORF">NAEGRDRAFT_50389</name>
</gene>
<feature type="coiled-coil region" evidence="1">
    <location>
        <begin position="119"/>
        <end position="153"/>
    </location>
</feature>
<protein>
    <submittedName>
        <fullName evidence="3">Predicted protein</fullName>
    </submittedName>
</protein>
<dbReference type="EMBL" id="GG738879">
    <property type="protein sequence ID" value="EFC42428.1"/>
    <property type="molecule type" value="Genomic_DNA"/>
</dbReference>
<sequence>MGNELKYYFRTKQTQTTFKKMNHPIIHLTIKKPNNQNWNTTKLYDPLLLKSLESFRELTVSEFYREQVGQSNDCTLVVKVKMEDGNYQTLNDELDWEIIVRIVKNGQTLQFQVKFKPSKKVHKKQLREIQQRLKELEQEVQLLHLKKKLIELNFAKSEEKPQDPRDKLLESIRIGKELKETPTTTKITICPREILLNSIKDHHFNNSEQN</sequence>
<evidence type="ECO:0000259" key="2">
    <source>
        <dbReference type="PROSITE" id="PS51082"/>
    </source>
</evidence>
<dbReference type="GeneID" id="8863064"/>
<reference evidence="3 4" key="1">
    <citation type="journal article" date="2010" name="Cell">
        <title>The genome of Naegleria gruberi illuminates early eukaryotic versatility.</title>
        <authorList>
            <person name="Fritz-Laylin L.K."/>
            <person name="Prochnik S.E."/>
            <person name="Ginger M.L."/>
            <person name="Dacks J.B."/>
            <person name="Carpenter M.L."/>
            <person name="Field M.C."/>
            <person name="Kuo A."/>
            <person name="Paredez A."/>
            <person name="Chapman J."/>
            <person name="Pham J."/>
            <person name="Shu S."/>
            <person name="Neupane R."/>
            <person name="Cipriano M."/>
            <person name="Mancuso J."/>
            <person name="Tu H."/>
            <person name="Salamov A."/>
            <person name="Lindquist E."/>
            <person name="Shapiro H."/>
            <person name="Lucas S."/>
            <person name="Grigoriev I.V."/>
            <person name="Cande W.Z."/>
            <person name="Fulton C."/>
            <person name="Rokhsar D.S."/>
            <person name="Dawson S.C."/>
        </authorList>
    </citation>
    <scope>NUCLEOTIDE SEQUENCE [LARGE SCALE GENOMIC DNA]</scope>
    <source>
        <strain evidence="3 4">NEG-M</strain>
    </source>
</reference>